<feature type="region of interest" description="Disordered" evidence="1">
    <location>
        <begin position="29"/>
        <end position="48"/>
    </location>
</feature>
<dbReference type="AlphaFoldDB" id="A0A9W9Q7V1"/>
<dbReference type="EMBL" id="JAPZBQ010000005">
    <property type="protein sequence ID" value="KAJ5328706.1"/>
    <property type="molecule type" value="Genomic_DNA"/>
</dbReference>
<name>A0A9W9Q7V1_PENBR</name>
<accession>A0A9W9Q7V1</accession>
<reference evidence="2" key="1">
    <citation type="submission" date="2022-12" db="EMBL/GenBank/DDBJ databases">
        <authorList>
            <person name="Petersen C."/>
        </authorList>
    </citation>
    <scope>NUCLEOTIDE SEQUENCE</scope>
    <source>
        <strain evidence="2">IBT 35673</strain>
    </source>
</reference>
<comment type="caution">
    <text evidence="2">The sequence shown here is derived from an EMBL/GenBank/DDBJ whole genome shotgun (WGS) entry which is preliminary data.</text>
</comment>
<reference evidence="2" key="2">
    <citation type="journal article" date="2023" name="IMA Fungus">
        <title>Comparative genomic study of the Penicillium genus elucidates a diverse pangenome and 15 lateral gene transfer events.</title>
        <authorList>
            <person name="Petersen C."/>
            <person name="Sorensen T."/>
            <person name="Nielsen M.R."/>
            <person name="Sondergaard T.E."/>
            <person name="Sorensen J.L."/>
            <person name="Fitzpatrick D.A."/>
            <person name="Frisvad J.C."/>
            <person name="Nielsen K.L."/>
        </authorList>
    </citation>
    <scope>NUCLEOTIDE SEQUENCE</scope>
    <source>
        <strain evidence="2">IBT 35673</strain>
    </source>
</reference>
<organism evidence="2 3">
    <name type="scientific">Penicillium brevicompactum</name>
    <dbReference type="NCBI Taxonomy" id="5074"/>
    <lineage>
        <taxon>Eukaryota</taxon>
        <taxon>Fungi</taxon>
        <taxon>Dikarya</taxon>
        <taxon>Ascomycota</taxon>
        <taxon>Pezizomycotina</taxon>
        <taxon>Eurotiomycetes</taxon>
        <taxon>Eurotiomycetidae</taxon>
        <taxon>Eurotiales</taxon>
        <taxon>Aspergillaceae</taxon>
        <taxon>Penicillium</taxon>
    </lineage>
</organism>
<proteinExistence type="predicted"/>
<feature type="compositionally biased region" description="Polar residues" evidence="1">
    <location>
        <begin position="29"/>
        <end position="46"/>
    </location>
</feature>
<evidence type="ECO:0000256" key="1">
    <source>
        <dbReference type="SAM" id="MobiDB-lite"/>
    </source>
</evidence>
<sequence length="79" mass="8848">MDRLSIQPIQSLVPIGWVQDWRVDRNQTSPKSFQIPISPNQNTTGNKAVPEDAVSLRRHDLGTLGLLRFVLVPACDPSR</sequence>
<protein>
    <submittedName>
        <fullName evidence="2">Uncharacterized protein</fullName>
    </submittedName>
</protein>
<evidence type="ECO:0000313" key="3">
    <source>
        <dbReference type="Proteomes" id="UP001147695"/>
    </source>
</evidence>
<evidence type="ECO:0000313" key="2">
    <source>
        <dbReference type="EMBL" id="KAJ5328706.1"/>
    </source>
</evidence>
<gene>
    <name evidence="2" type="ORF">N7452_009096</name>
</gene>
<dbReference type="Proteomes" id="UP001147695">
    <property type="component" value="Unassembled WGS sequence"/>
</dbReference>